<dbReference type="GO" id="GO:0006412">
    <property type="term" value="P:translation"/>
    <property type="evidence" value="ECO:0007669"/>
    <property type="project" value="InterPro"/>
</dbReference>
<dbReference type="GO" id="GO:0005840">
    <property type="term" value="C:ribosome"/>
    <property type="evidence" value="ECO:0007669"/>
    <property type="project" value="UniProtKB-KW"/>
</dbReference>
<dbReference type="PANTHER" id="PTHR15889:SF2">
    <property type="entry name" value="LARGE RIBOSOMAL SUBUNIT PROTEIN ML37"/>
    <property type="match status" value="1"/>
</dbReference>
<dbReference type="GeneID" id="111233920"/>
<reference evidence="9" key="1">
    <citation type="submission" date="2025-08" db="UniProtKB">
        <authorList>
            <consortium name="Ensembl"/>
        </authorList>
    </citation>
    <scope>IDENTIFICATION</scope>
</reference>
<dbReference type="Proteomes" id="UP000261420">
    <property type="component" value="Unplaced"/>
</dbReference>
<keyword evidence="3" id="KW-0689">Ribosomal protein</keyword>
<evidence type="ECO:0000313" key="10">
    <source>
        <dbReference type="Proteomes" id="UP000261420"/>
    </source>
</evidence>
<keyword evidence="4" id="KW-0496">Mitochondrion</keyword>
<dbReference type="GeneTree" id="ENSGT00390000000867"/>
<evidence type="ECO:0000256" key="4">
    <source>
        <dbReference type="ARBA" id="ARBA00023128"/>
    </source>
</evidence>
<evidence type="ECO:0000256" key="8">
    <source>
        <dbReference type="ARBA" id="ARBA00041617"/>
    </source>
</evidence>
<dbReference type="AlphaFoldDB" id="A0A3B4THC5"/>
<keyword evidence="5" id="KW-0687">Ribonucleoprotein</keyword>
<evidence type="ECO:0000313" key="9">
    <source>
        <dbReference type="Ensembl" id="ENSSDUP00000005362.1"/>
    </source>
</evidence>
<comment type="subcellular location">
    <subcellularLocation>
        <location evidence="1">Mitochondrion</location>
    </subcellularLocation>
</comment>
<keyword evidence="2" id="KW-0809">Transit peptide</keyword>
<dbReference type="InterPro" id="IPR052482">
    <property type="entry name" value="mtLSU_mL37"/>
</dbReference>
<evidence type="ECO:0000256" key="7">
    <source>
        <dbReference type="ARBA" id="ARBA00039442"/>
    </source>
</evidence>
<dbReference type="Pfam" id="PF07147">
    <property type="entry name" value="PDCD9"/>
    <property type="match status" value="1"/>
</dbReference>
<accession>A0A3B4THC5</accession>
<evidence type="ECO:0000256" key="3">
    <source>
        <dbReference type="ARBA" id="ARBA00022980"/>
    </source>
</evidence>
<dbReference type="RefSeq" id="XP_022617559.1">
    <property type="nucleotide sequence ID" value="XM_022761838.1"/>
</dbReference>
<dbReference type="KEGG" id="sdu:111233920"/>
<dbReference type="InterPro" id="IPR010793">
    <property type="entry name" value="Ribosomal_mL37/mL65"/>
</dbReference>
<dbReference type="STRING" id="41447.ENSSDUP00000005362"/>
<evidence type="ECO:0000256" key="5">
    <source>
        <dbReference type="ARBA" id="ARBA00023274"/>
    </source>
</evidence>
<dbReference type="GO" id="GO:0005739">
    <property type="term" value="C:mitochondrion"/>
    <property type="evidence" value="ECO:0007669"/>
    <property type="project" value="UniProtKB-SubCell"/>
</dbReference>
<dbReference type="GO" id="GO:1990904">
    <property type="term" value="C:ribonucleoprotein complex"/>
    <property type="evidence" value="ECO:0007669"/>
    <property type="project" value="UniProtKB-KW"/>
</dbReference>
<reference evidence="9" key="2">
    <citation type="submission" date="2025-09" db="UniProtKB">
        <authorList>
            <consortium name="Ensembl"/>
        </authorList>
    </citation>
    <scope>IDENTIFICATION</scope>
</reference>
<proteinExistence type="inferred from homology"/>
<dbReference type="PANTHER" id="PTHR15889">
    <property type="entry name" value="MITOCHONDRIAL RIBOSOMAL PROTEIN L37"/>
    <property type="match status" value="1"/>
</dbReference>
<dbReference type="OMA" id="WERGWHD"/>
<protein>
    <recommendedName>
        <fullName evidence="7">Large ribosomal subunit protein mL37</fullName>
    </recommendedName>
    <alternativeName>
        <fullName evidence="8">39S ribosomal protein L37, mitochondrial</fullName>
    </alternativeName>
</protein>
<dbReference type="GO" id="GO:0003735">
    <property type="term" value="F:structural constituent of ribosome"/>
    <property type="evidence" value="ECO:0007669"/>
    <property type="project" value="InterPro"/>
</dbReference>
<comment type="similarity">
    <text evidence="6">Belongs to the mitochondrion-specific ribosomal protein mL37 family.</text>
</comment>
<evidence type="ECO:0000256" key="6">
    <source>
        <dbReference type="ARBA" id="ARBA00037985"/>
    </source>
</evidence>
<organism evidence="9 10">
    <name type="scientific">Seriola dumerili</name>
    <name type="common">Greater amberjack</name>
    <name type="synonym">Caranx dumerili</name>
    <dbReference type="NCBI Taxonomy" id="41447"/>
    <lineage>
        <taxon>Eukaryota</taxon>
        <taxon>Metazoa</taxon>
        <taxon>Chordata</taxon>
        <taxon>Craniata</taxon>
        <taxon>Vertebrata</taxon>
        <taxon>Euteleostomi</taxon>
        <taxon>Actinopterygii</taxon>
        <taxon>Neopterygii</taxon>
        <taxon>Teleostei</taxon>
        <taxon>Neoteleostei</taxon>
        <taxon>Acanthomorphata</taxon>
        <taxon>Carangaria</taxon>
        <taxon>Carangiformes</taxon>
        <taxon>Carangidae</taxon>
        <taxon>Seriola</taxon>
    </lineage>
</organism>
<dbReference type="Ensembl" id="ENSSDUT00000005465.1">
    <property type="protein sequence ID" value="ENSSDUP00000005362.1"/>
    <property type="gene ID" value="ENSSDUG00000003962.1"/>
</dbReference>
<dbReference type="CTD" id="51253"/>
<evidence type="ECO:0000256" key="2">
    <source>
        <dbReference type="ARBA" id="ARBA00022946"/>
    </source>
</evidence>
<keyword evidence="10" id="KW-1185">Reference proteome</keyword>
<evidence type="ECO:0000256" key="1">
    <source>
        <dbReference type="ARBA" id="ARBA00004173"/>
    </source>
</evidence>
<sequence>MFPETAQCLKAASSLFSQTVYLKELRRLSAHGGARRHFGVSRCLTAKVPPAPKPRQKVEIPGLEMVTYGERMHYVPGLSKPIYPGWERDYKDPRYYRSPPVQDMPLYKEKPCYVFSQRTSMLEGVRQALWLTKTKLISGLPPQLVSLAEDPANQIPDQDERVQNAIKHARFWDTTVERPGKEKYSNTLLINLMHLCATLQSVHPAIGRRILAEKYLLAATWKRGEDLFQIRGQNRLLHNCMDPLPEVSGKQEVADTADHVLETFYPVSPTIDLQKIHMYEEEVNCSGFRDDYPYPHAHTLYFLEAADARCKLRIDQFRANMLMFTFGNALARAHKLYGTQPQCVLDRPITVQAVGTNGRMFQFMVFQLNTTDLSGDNGVKNQVWLDEDVELYEFAKVQPLIKKKQVKVPAGLAGYKPDAFSKFLALYLHGAV</sequence>
<name>A0A3B4THC5_SERDU</name>